<dbReference type="GO" id="GO:0046872">
    <property type="term" value="F:metal ion binding"/>
    <property type="evidence" value="ECO:0007669"/>
    <property type="project" value="InterPro"/>
</dbReference>
<feature type="domain" description="ATP-grasp" evidence="5">
    <location>
        <begin position="109"/>
        <end position="306"/>
    </location>
</feature>
<gene>
    <name evidence="6" type="ORF">BJ998_007210</name>
</gene>
<dbReference type="RefSeq" id="WP_184867726.1">
    <property type="nucleotide sequence ID" value="NZ_BAAAWY010000041.1"/>
</dbReference>
<name>A0A7W9KQA5_9PSEU</name>
<evidence type="ECO:0000259" key="5">
    <source>
        <dbReference type="PROSITE" id="PS50975"/>
    </source>
</evidence>
<comment type="caution">
    <text evidence="6">The sequence shown here is derived from an EMBL/GenBank/DDBJ whole genome shotgun (WGS) entry which is preliminary data.</text>
</comment>
<protein>
    <submittedName>
        <fullName evidence="6">Biotin carboxylase</fullName>
    </submittedName>
</protein>
<evidence type="ECO:0000256" key="2">
    <source>
        <dbReference type="ARBA" id="ARBA00022741"/>
    </source>
</evidence>
<dbReference type="EMBL" id="JACHIR010000001">
    <property type="protein sequence ID" value="MBB5896014.1"/>
    <property type="molecule type" value="Genomic_DNA"/>
</dbReference>
<dbReference type="PANTHER" id="PTHR43585:SF2">
    <property type="entry name" value="ATP-GRASP ENZYME FSQD"/>
    <property type="match status" value="1"/>
</dbReference>
<evidence type="ECO:0000256" key="1">
    <source>
        <dbReference type="ARBA" id="ARBA00022598"/>
    </source>
</evidence>
<dbReference type="SMART" id="SM01209">
    <property type="entry name" value="GARS_A"/>
    <property type="match status" value="1"/>
</dbReference>
<evidence type="ECO:0000313" key="7">
    <source>
        <dbReference type="Proteomes" id="UP000585638"/>
    </source>
</evidence>
<keyword evidence="3 4" id="KW-0067">ATP-binding</keyword>
<keyword evidence="2 4" id="KW-0547">Nucleotide-binding</keyword>
<keyword evidence="1" id="KW-0436">Ligase</keyword>
<evidence type="ECO:0000313" key="6">
    <source>
        <dbReference type="EMBL" id="MBB5896014.1"/>
    </source>
</evidence>
<reference evidence="6 7" key="1">
    <citation type="submission" date="2020-08" db="EMBL/GenBank/DDBJ databases">
        <title>Sequencing the genomes of 1000 actinobacteria strains.</title>
        <authorList>
            <person name="Klenk H.-P."/>
        </authorList>
    </citation>
    <scope>NUCLEOTIDE SEQUENCE [LARGE SCALE GENOMIC DNA]</scope>
    <source>
        <strain evidence="6 7">DSM 43851</strain>
    </source>
</reference>
<dbReference type="Gene3D" id="3.30.470.20">
    <property type="entry name" value="ATP-grasp fold, B domain"/>
    <property type="match status" value="1"/>
</dbReference>
<dbReference type="Pfam" id="PF13535">
    <property type="entry name" value="ATP-grasp_4"/>
    <property type="match status" value="1"/>
</dbReference>
<evidence type="ECO:0000256" key="4">
    <source>
        <dbReference type="PROSITE-ProRule" id="PRU00409"/>
    </source>
</evidence>
<keyword evidence="7" id="KW-1185">Reference proteome</keyword>
<organism evidence="6 7">
    <name type="scientific">Kutzneria kofuensis</name>
    <dbReference type="NCBI Taxonomy" id="103725"/>
    <lineage>
        <taxon>Bacteria</taxon>
        <taxon>Bacillati</taxon>
        <taxon>Actinomycetota</taxon>
        <taxon>Actinomycetes</taxon>
        <taxon>Pseudonocardiales</taxon>
        <taxon>Pseudonocardiaceae</taxon>
        <taxon>Kutzneria</taxon>
    </lineage>
</organism>
<dbReference type="SUPFAM" id="SSF56059">
    <property type="entry name" value="Glutathione synthetase ATP-binding domain-like"/>
    <property type="match status" value="1"/>
</dbReference>
<evidence type="ECO:0000256" key="3">
    <source>
        <dbReference type="ARBA" id="ARBA00022840"/>
    </source>
</evidence>
<accession>A0A7W9KQA5</accession>
<dbReference type="GO" id="GO:0005524">
    <property type="term" value="F:ATP binding"/>
    <property type="evidence" value="ECO:0007669"/>
    <property type="project" value="UniProtKB-UniRule"/>
</dbReference>
<dbReference type="Proteomes" id="UP000585638">
    <property type="component" value="Unassembled WGS sequence"/>
</dbReference>
<dbReference type="AlphaFoldDB" id="A0A7W9KQA5"/>
<dbReference type="InterPro" id="IPR052032">
    <property type="entry name" value="ATP-dep_AA_Ligase"/>
</dbReference>
<dbReference type="PROSITE" id="PS50975">
    <property type="entry name" value="ATP_GRASP"/>
    <property type="match status" value="1"/>
</dbReference>
<dbReference type="GO" id="GO:0016874">
    <property type="term" value="F:ligase activity"/>
    <property type="evidence" value="ECO:0007669"/>
    <property type="project" value="UniProtKB-KW"/>
</dbReference>
<dbReference type="PANTHER" id="PTHR43585">
    <property type="entry name" value="FUMIPYRROLE BIOSYNTHESIS PROTEIN C"/>
    <property type="match status" value="1"/>
</dbReference>
<sequence length="402" mass="42491">MDHLIVVGSGGRPYREYAFTSLAPRYRLSALLPAEPTWQRLYLDDWRVVDFADDAAVVDALRSLAGPDSGVLTWDETVLKSTARAAEKLSLRHMSAESAARCRDKYTTRTLLDAAGLPAVRYGLAHSANEAVSIAEGLGFPVVVKPRALAGSVGVVLANDAGEVWDAFGLATGAAFATLPNGHGVLVEEYLDGPEISVDSVVSDGAVTCVHVARKRLGFEPHFEEVGHLLTGWTSEPWADAVRDLVVNAHRALGVELGVTHAELRLTAAGPRLVELNGRLGGDLIPYAGFLATGIDLVVAAAELALGREPDLTPVHDRAAEVRFVYPPYDAVVHRIDLRAAADVPGIEHVAVLAETGSTLLLPPRQAIPRLAALVAVAGDEDGCRAVLDTAVPLVVSEVSGA</sequence>
<proteinExistence type="predicted"/>
<dbReference type="InterPro" id="IPR011761">
    <property type="entry name" value="ATP-grasp"/>
</dbReference>